<dbReference type="RefSeq" id="WP_345197266.1">
    <property type="nucleotide sequence ID" value="NZ_BAABFL010000431.1"/>
</dbReference>
<evidence type="ECO:0000313" key="3">
    <source>
        <dbReference type="Proteomes" id="UP001500604"/>
    </source>
</evidence>
<organism evidence="2 3">
    <name type="scientific">Kistimonas scapharcae</name>
    <dbReference type="NCBI Taxonomy" id="1036133"/>
    <lineage>
        <taxon>Bacteria</taxon>
        <taxon>Pseudomonadati</taxon>
        <taxon>Pseudomonadota</taxon>
        <taxon>Gammaproteobacteria</taxon>
        <taxon>Oceanospirillales</taxon>
        <taxon>Endozoicomonadaceae</taxon>
        <taxon>Kistimonas</taxon>
    </lineage>
</organism>
<keyword evidence="1" id="KW-0812">Transmembrane</keyword>
<sequence>MRDTSIYFELTAVVVLIALGIAVLSLGLPGWGLITIGGLLAMLSFALRKTAPAAKLATVPVKVKD</sequence>
<gene>
    <name evidence="2" type="ORF">GCM10023116_32600</name>
</gene>
<comment type="caution">
    <text evidence="2">The sequence shown here is derived from an EMBL/GenBank/DDBJ whole genome shotgun (WGS) entry which is preliminary data.</text>
</comment>
<proteinExistence type="predicted"/>
<feature type="transmembrane region" description="Helical" evidence="1">
    <location>
        <begin position="7"/>
        <end position="24"/>
    </location>
</feature>
<accession>A0ABP8V5A6</accession>
<name>A0ABP8V5A6_9GAMM</name>
<dbReference type="Proteomes" id="UP001500604">
    <property type="component" value="Unassembled WGS sequence"/>
</dbReference>
<evidence type="ECO:0000256" key="1">
    <source>
        <dbReference type="SAM" id="Phobius"/>
    </source>
</evidence>
<reference evidence="3" key="1">
    <citation type="journal article" date="2019" name="Int. J. Syst. Evol. Microbiol.">
        <title>The Global Catalogue of Microorganisms (GCM) 10K type strain sequencing project: providing services to taxonomists for standard genome sequencing and annotation.</title>
        <authorList>
            <consortium name="The Broad Institute Genomics Platform"/>
            <consortium name="The Broad Institute Genome Sequencing Center for Infectious Disease"/>
            <person name="Wu L."/>
            <person name="Ma J."/>
        </authorList>
    </citation>
    <scope>NUCLEOTIDE SEQUENCE [LARGE SCALE GENOMIC DNA]</scope>
    <source>
        <strain evidence="3">JCM 17805</strain>
    </source>
</reference>
<feature type="transmembrane region" description="Helical" evidence="1">
    <location>
        <begin position="30"/>
        <end position="47"/>
    </location>
</feature>
<keyword evidence="3" id="KW-1185">Reference proteome</keyword>
<dbReference type="EMBL" id="BAABFL010000431">
    <property type="protein sequence ID" value="GAA4650977.1"/>
    <property type="molecule type" value="Genomic_DNA"/>
</dbReference>
<keyword evidence="1" id="KW-1133">Transmembrane helix</keyword>
<evidence type="ECO:0000313" key="2">
    <source>
        <dbReference type="EMBL" id="GAA4650977.1"/>
    </source>
</evidence>
<keyword evidence="1" id="KW-0472">Membrane</keyword>
<protein>
    <submittedName>
        <fullName evidence="2">Uncharacterized protein</fullName>
    </submittedName>
</protein>